<evidence type="ECO:0000313" key="1">
    <source>
        <dbReference type="EMBL" id="PIS28658.1"/>
    </source>
</evidence>
<proteinExistence type="predicted"/>
<organism evidence="1 2">
    <name type="scientific">Candidatus Saganbacteria bacterium CG08_land_8_20_14_0_20_45_16</name>
    <dbReference type="NCBI Taxonomy" id="2014293"/>
    <lineage>
        <taxon>Bacteria</taxon>
        <taxon>Bacillati</taxon>
        <taxon>Saganbacteria</taxon>
    </lineage>
</organism>
<dbReference type="AlphaFoldDB" id="A0A2H0XWY3"/>
<dbReference type="Proteomes" id="UP000231343">
    <property type="component" value="Unassembled WGS sequence"/>
</dbReference>
<reference evidence="1 2" key="1">
    <citation type="submission" date="2017-09" db="EMBL/GenBank/DDBJ databases">
        <title>Depth-based differentiation of microbial function through sediment-hosted aquifers and enrichment of novel symbionts in the deep terrestrial subsurface.</title>
        <authorList>
            <person name="Probst A.J."/>
            <person name="Ladd B."/>
            <person name="Jarett J.K."/>
            <person name="Geller-Mcgrath D.E."/>
            <person name="Sieber C.M."/>
            <person name="Emerson J.B."/>
            <person name="Anantharaman K."/>
            <person name="Thomas B.C."/>
            <person name="Malmstrom R."/>
            <person name="Stieglmeier M."/>
            <person name="Klingl A."/>
            <person name="Woyke T."/>
            <person name="Ryan C.M."/>
            <person name="Banfield J.F."/>
        </authorList>
    </citation>
    <scope>NUCLEOTIDE SEQUENCE [LARGE SCALE GENOMIC DNA]</scope>
    <source>
        <strain evidence="1">CG08_land_8_20_14_0_20_45_16</strain>
    </source>
</reference>
<protein>
    <submittedName>
        <fullName evidence="1">Uncharacterized protein</fullName>
    </submittedName>
</protein>
<sequence>MTVLSLDNVLQPVRPMPDLGKRMHHLSVVLRFSKNDPVYKLVADVQRSARERQISVLLTPDPHTTILNQVFRLEEIAVESTEKELAQFNAFQMGIKLVIPLPQIELLIKGWRFSLYSLQLALNYGQVLTDFQTNMADALRQESNDFDFYSFQRFPTLLVTVLRFKNTFDREDQESLINILRTLNMESQAVVLEGRQAVVAAMFQRLGLAWQKGVLVFVDPQVEIPGGELALI</sequence>
<name>A0A2H0XWY3_UNCSA</name>
<accession>A0A2H0XWY3</accession>
<dbReference type="EMBL" id="PEYM01000123">
    <property type="protein sequence ID" value="PIS28658.1"/>
    <property type="molecule type" value="Genomic_DNA"/>
</dbReference>
<evidence type="ECO:0000313" key="2">
    <source>
        <dbReference type="Proteomes" id="UP000231343"/>
    </source>
</evidence>
<comment type="caution">
    <text evidence="1">The sequence shown here is derived from an EMBL/GenBank/DDBJ whole genome shotgun (WGS) entry which is preliminary data.</text>
</comment>
<gene>
    <name evidence="1" type="ORF">COT42_07395</name>
</gene>